<dbReference type="Pfam" id="PF00561">
    <property type="entry name" value="Abhydrolase_1"/>
    <property type="match status" value="1"/>
</dbReference>
<proteinExistence type="predicted"/>
<dbReference type="Proteomes" id="UP000662747">
    <property type="component" value="Chromosome"/>
</dbReference>
<protein>
    <submittedName>
        <fullName evidence="2">Alpha/beta fold hydrolase</fullName>
    </submittedName>
</protein>
<dbReference type="PANTHER" id="PTHR12277:SF79">
    <property type="entry name" value="XAA-PRO DIPEPTIDYL-PEPTIDASE-RELATED"/>
    <property type="match status" value="1"/>
</dbReference>
<dbReference type="Gene3D" id="3.40.50.1820">
    <property type="entry name" value="alpha/beta hydrolase"/>
    <property type="match status" value="1"/>
</dbReference>
<sequence>MGVAALAAALGGVVLKFGWLDRRSEAPGPFPYDGAPLASGSEARLTAGGWTLSDVNGPPRQRALTRAPAPGQTRWLVFFGGNGPGYLEEARSVLEALDAGRGFGLAAVAPPGFDGSPGRPSPQSLRAGAEAAVRWLVATHRPEELQLVGFSMGSNAALAAAHALAKDGRPARGVVLLAPFTLMDVTDKGLCGLLRTPDRYDNLSLVSEGLPPVRVLHGLADAALPPAHGEELARRLGAPFHSFQGVGHAELLKHPAALAEASKSFSQSGVTE</sequence>
<dbReference type="InterPro" id="IPR029058">
    <property type="entry name" value="AB_hydrolase_fold"/>
</dbReference>
<keyword evidence="2" id="KW-0378">Hydrolase</keyword>
<gene>
    <name evidence="2" type="ORF">JY651_26740</name>
</gene>
<organism evidence="2 3">
    <name type="scientific">Pyxidicoccus parkwayensis</name>
    <dbReference type="NCBI Taxonomy" id="2813578"/>
    <lineage>
        <taxon>Bacteria</taxon>
        <taxon>Pseudomonadati</taxon>
        <taxon>Myxococcota</taxon>
        <taxon>Myxococcia</taxon>
        <taxon>Myxococcales</taxon>
        <taxon>Cystobacterineae</taxon>
        <taxon>Myxococcaceae</taxon>
        <taxon>Pyxidicoccus</taxon>
    </lineage>
</organism>
<reference evidence="2 3" key="1">
    <citation type="submission" date="2021-02" db="EMBL/GenBank/DDBJ databases">
        <title>De Novo genome assembly of isolated myxobacteria.</title>
        <authorList>
            <person name="Stevens D.C."/>
        </authorList>
    </citation>
    <scope>NUCLEOTIDE SEQUENCE [LARGE SCALE GENOMIC DNA]</scope>
    <source>
        <strain evidence="3">SCPEA02</strain>
    </source>
</reference>
<evidence type="ECO:0000313" key="3">
    <source>
        <dbReference type="Proteomes" id="UP000662747"/>
    </source>
</evidence>
<evidence type="ECO:0000259" key="1">
    <source>
        <dbReference type="Pfam" id="PF00561"/>
    </source>
</evidence>
<dbReference type="PANTHER" id="PTHR12277">
    <property type="entry name" value="ALPHA/BETA HYDROLASE DOMAIN-CONTAINING PROTEIN"/>
    <property type="match status" value="1"/>
</dbReference>
<evidence type="ECO:0000313" key="2">
    <source>
        <dbReference type="EMBL" id="QSQ28274.1"/>
    </source>
</evidence>
<dbReference type="EMBL" id="CP071090">
    <property type="protein sequence ID" value="QSQ28274.1"/>
    <property type="molecule type" value="Genomic_DNA"/>
</dbReference>
<keyword evidence="3" id="KW-1185">Reference proteome</keyword>
<dbReference type="SUPFAM" id="SSF53474">
    <property type="entry name" value="alpha/beta-Hydrolases"/>
    <property type="match status" value="1"/>
</dbReference>
<dbReference type="GO" id="GO:0016787">
    <property type="term" value="F:hydrolase activity"/>
    <property type="evidence" value="ECO:0007669"/>
    <property type="project" value="UniProtKB-KW"/>
</dbReference>
<name>A0ABX7PCS5_9BACT</name>
<accession>A0ABX7PCS5</accession>
<dbReference type="InterPro" id="IPR000073">
    <property type="entry name" value="AB_hydrolase_1"/>
</dbReference>
<feature type="domain" description="AB hydrolase-1" evidence="1">
    <location>
        <begin position="79"/>
        <end position="180"/>
    </location>
</feature>